<feature type="compositionally biased region" description="Basic and acidic residues" evidence="1">
    <location>
        <begin position="134"/>
        <end position="143"/>
    </location>
</feature>
<keyword evidence="3" id="KW-1185">Reference proteome</keyword>
<name>A0A256GEX9_9HYPH</name>
<evidence type="ECO:0000313" key="3">
    <source>
        <dbReference type="Proteomes" id="UP000216188"/>
    </source>
</evidence>
<dbReference type="AlphaFoldDB" id="A0A256GEX9"/>
<sequence>MSARDAVRIRAPMPLAADGGAMRSFKTLDAKTNSDISDFSDNFSDISENLHATFQDMESLRRNERRRENLQHIGHAAWRVLQNARKAAIARRNDADAQAHNGMFKVPVRSKTNHAVPQPEASASTIEDPAMIGRSRDKRSTGI</sequence>
<proteinExistence type="predicted"/>
<evidence type="ECO:0000256" key="1">
    <source>
        <dbReference type="SAM" id="MobiDB-lite"/>
    </source>
</evidence>
<protein>
    <submittedName>
        <fullName evidence="2">Uncharacterized protein</fullName>
    </submittedName>
</protein>
<organism evidence="2 3">
    <name type="scientific">Brucella pseudogrignonensis</name>
    <dbReference type="NCBI Taxonomy" id="419475"/>
    <lineage>
        <taxon>Bacteria</taxon>
        <taxon>Pseudomonadati</taxon>
        <taxon>Pseudomonadota</taxon>
        <taxon>Alphaproteobacteria</taxon>
        <taxon>Hyphomicrobiales</taxon>
        <taxon>Brucellaceae</taxon>
        <taxon>Brucella/Ochrobactrum group</taxon>
        <taxon>Brucella</taxon>
    </lineage>
</organism>
<comment type="caution">
    <text evidence="2">The sequence shown here is derived from an EMBL/GenBank/DDBJ whole genome shotgun (WGS) entry which is preliminary data.</text>
</comment>
<evidence type="ECO:0000313" key="2">
    <source>
        <dbReference type="EMBL" id="OYR25695.1"/>
    </source>
</evidence>
<dbReference type="Proteomes" id="UP000216188">
    <property type="component" value="Unassembled WGS sequence"/>
</dbReference>
<feature type="region of interest" description="Disordered" evidence="1">
    <location>
        <begin position="105"/>
        <end position="143"/>
    </location>
</feature>
<reference evidence="2 3" key="1">
    <citation type="submission" date="2017-07" db="EMBL/GenBank/DDBJ databases">
        <title>Phylogenetic study on the rhizospheric bacterium Ochrobactrum sp. A44.</title>
        <authorList>
            <person name="Krzyzanowska D.M."/>
            <person name="Ossowicki A."/>
            <person name="Rajewska M."/>
            <person name="Maciag T."/>
            <person name="Kaczynski Z."/>
            <person name="Czerwicka M."/>
            <person name="Jafra S."/>
        </authorList>
    </citation>
    <scope>NUCLEOTIDE SEQUENCE [LARGE SCALE GENOMIC DNA]</scope>
    <source>
        <strain evidence="2 3">CCUG 30717</strain>
    </source>
</reference>
<gene>
    <name evidence="2" type="ORF">CEV34_2660</name>
</gene>
<dbReference type="EMBL" id="NNRM01000021">
    <property type="protein sequence ID" value="OYR25695.1"/>
    <property type="molecule type" value="Genomic_DNA"/>
</dbReference>
<accession>A0A256GEX9</accession>